<evidence type="ECO:0000256" key="5">
    <source>
        <dbReference type="ARBA" id="ARBA00023136"/>
    </source>
</evidence>
<keyword evidence="6" id="KW-0653">Protein transport</keyword>
<feature type="domain" description="MotA/TolQ/ExbB proton channel" evidence="8">
    <location>
        <begin position="73"/>
        <end position="119"/>
    </location>
</feature>
<dbReference type="EMBL" id="JAODOP010000004">
    <property type="protein sequence ID" value="MEF3835922.1"/>
    <property type="molecule type" value="Genomic_DNA"/>
</dbReference>
<evidence type="ECO:0000256" key="1">
    <source>
        <dbReference type="ARBA" id="ARBA00004651"/>
    </source>
</evidence>
<comment type="caution">
    <text evidence="9">The sequence shown here is derived from an EMBL/GenBank/DDBJ whole genome shotgun (WGS) entry which is preliminary data.</text>
</comment>
<keyword evidence="3 7" id="KW-0812">Transmembrane</keyword>
<keyword evidence="2" id="KW-1003">Cell membrane</keyword>
<evidence type="ECO:0000256" key="6">
    <source>
        <dbReference type="RuleBase" id="RU004057"/>
    </source>
</evidence>
<organism evidence="9 10">
    <name type="scientific">Flavivirga spongiicola</name>
    <dbReference type="NCBI Taxonomy" id="421621"/>
    <lineage>
        <taxon>Bacteria</taxon>
        <taxon>Pseudomonadati</taxon>
        <taxon>Bacteroidota</taxon>
        <taxon>Flavobacteriia</taxon>
        <taxon>Flavobacteriales</taxon>
        <taxon>Flavobacteriaceae</taxon>
        <taxon>Flavivirga</taxon>
    </lineage>
</organism>
<dbReference type="Pfam" id="PF01618">
    <property type="entry name" value="MotA_ExbB"/>
    <property type="match status" value="1"/>
</dbReference>
<feature type="transmembrane region" description="Helical" evidence="7">
    <location>
        <begin position="27"/>
        <end position="48"/>
    </location>
</feature>
<evidence type="ECO:0000313" key="9">
    <source>
        <dbReference type="EMBL" id="MEF3835922.1"/>
    </source>
</evidence>
<dbReference type="InterPro" id="IPR002898">
    <property type="entry name" value="MotA_ExbB_proton_chnl"/>
</dbReference>
<evidence type="ECO:0000256" key="3">
    <source>
        <dbReference type="ARBA" id="ARBA00022692"/>
    </source>
</evidence>
<proteinExistence type="inferred from homology"/>
<evidence type="ECO:0000256" key="7">
    <source>
        <dbReference type="SAM" id="Phobius"/>
    </source>
</evidence>
<keyword evidence="10" id="KW-1185">Reference proteome</keyword>
<accession>A0ABU7XYV7</accession>
<keyword evidence="4 7" id="KW-1133">Transmembrane helix</keyword>
<dbReference type="Proteomes" id="UP001337305">
    <property type="component" value="Unassembled WGS sequence"/>
</dbReference>
<keyword evidence="6" id="KW-0813">Transport</keyword>
<gene>
    <name evidence="9" type="ORF">N1F79_22560</name>
</gene>
<evidence type="ECO:0000256" key="4">
    <source>
        <dbReference type="ARBA" id="ARBA00022989"/>
    </source>
</evidence>
<comment type="similarity">
    <text evidence="6">Belongs to the exbB/tolQ family.</text>
</comment>
<feature type="transmembrane region" description="Helical" evidence="7">
    <location>
        <begin position="107"/>
        <end position="129"/>
    </location>
</feature>
<dbReference type="RefSeq" id="WP_303308198.1">
    <property type="nucleotide sequence ID" value="NZ_JAODOP010000004.1"/>
</dbReference>
<name>A0ABU7XYV7_9FLAO</name>
<feature type="transmembrane region" description="Helical" evidence="7">
    <location>
        <begin position="69"/>
        <end position="87"/>
    </location>
</feature>
<comment type="subcellular location">
    <subcellularLocation>
        <location evidence="1">Cell membrane</location>
        <topology evidence="1">Multi-pass membrane protein</topology>
    </subcellularLocation>
    <subcellularLocation>
        <location evidence="6">Membrane</location>
        <topology evidence="6">Multi-pass membrane protein</topology>
    </subcellularLocation>
</comment>
<evidence type="ECO:0000256" key="2">
    <source>
        <dbReference type="ARBA" id="ARBA00022475"/>
    </source>
</evidence>
<keyword evidence="5 7" id="KW-0472">Membrane</keyword>
<sequence>MIILSLNLKSLLISNPFVDRFMEGGPLFMSLILICLLVSIFFLVRGFLSLNKNLVVSKKMTALASDASLLGLVMGFLGSIIGLISAFDAIESMDSISSNMLAGGLKVSFLTTVFGSITFILPRIGIIILKMLQKS</sequence>
<evidence type="ECO:0000259" key="8">
    <source>
        <dbReference type="Pfam" id="PF01618"/>
    </source>
</evidence>
<evidence type="ECO:0000313" key="10">
    <source>
        <dbReference type="Proteomes" id="UP001337305"/>
    </source>
</evidence>
<reference evidence="9 10" key="1">
    <citation type="submission" date="2022-09" db="EMBL/GenBank/DDBJ databases">
        <title>Genome sequencing of Flavivirga sp. MEBiC05379.</title>
        <authorList>
            <person name="Oh H.-M."/>
            <person name="Kwon K.K."/>
            <person name="Park M.J."/>
            <person name="Yang S.-H."/>
        </authorList>
    </citation>
    <scope>NUCLEOTIDE SEQUENCE [LARGE SCALE GENOMIC DNA]</scope>
    <source>
        <strain evidence="9 10">MEBiC05379</strain>
    </source>
</reference>
<protein>
    <submittedName>
        <fullName evidence="9">MotA/TolQ/ExbB proton channel family protein</fullName>
    </submittedName>
</protein>